<dbReference type="Proteomes" id="UP000562682">
    <property type="component" value="Unassembled WGS sequence"/>
</dbReference>
<protein>
    <submittedName>
        <fullName evidence="2">Uncharacterized protein</fullName>
    </submittedName>
</protein>
<evidence type="ECO:0000313" key="2">
    <source>
        <dbReference type="EMBL" id="KAF5665040.1"/>
    </source>
</evidence>
<feature type="region of interest" description="Disordered" evidence="1">
    <location>
        <begin position="177"/>
        <end position="230"/>
    </location>
</feature>
<feature type="compositionally biased region" description="Low complexity" evidence="1">
    <location>
        <begin position="145"/>
        <end position="155"/>
    </location>
</feature>
<comment type="caution">
    <text evidence="2">The sequence shown here is derived from an EMBL/GenBank/DDBJ whole genome shotgun (WGS) entry which is preliminary data.</text>
</comment>
<dbReference type="AlphaFoldDB" id="A0A8H5T9E8"/>
<feature type="compositionally biased region" description="Low complexity" evidence="1">
    <location>
        <begin position="218"/>
        <end position="230"/>
    </location>
</feature>
<proteinExistence type="predicted"/>
<name>A0A8H5T9E8_9HYPO</name>
<feature type="region of interest" description="Disordered" evidence="1">
    <location>
        <begin position="134"/>
        <end position="156"/>
    </location>
</feature>
<sequence>MAAQKRLDPILDSILAIINEWVADCSQISTDFEAQSSPYANKLHALNKGAQTIQSLVRTLVDNSANDSENEPDPRIDLPAGKNSTEKATLNEQQEISQEPRSREDAPMGVAIFSNEVTTISASETATLVPRSLRGKSGDVNAQATSHTTPTTTNTVEEERTDMTPGVNNVIEANTAAVDQSDSTDHEDIPIVDAEPPTAQPLAVVTTAHPDDRPPTTPTTDLLPPRLCAG</sequence>
<organism evidence="2 3">
    <name type="scientific">Fusarium denticulatum</name>
    <dbReference type="NCBI Taxonomy" id="48507"/>
    <lineage>
        <taxon>Eukaryota</taxon>
        <taxon>Fungi</taxon>
        <taxon>Dikarya</taxon>
        <taxon>Ascomycota</taxon>
        <taxon>Pezizomycotina</taxon>
        <taxon>Sordariomycetes</taxon>
        <taxon>Hypocreomycetidae</taxon>
        <taxon>Hypocreales</taxon>
        <taxon>Nectriaceae</taxon>
        <taxon>Fusarium</taxon>
        <taxon>Fusarium fujikuroi species complex</taxon>
    </lineage>
</organism>
<evidence type="ECO:0000256" key="1">
    <source>
        <dbReference type="SAM" id="MobiDB-lite"/>
    </source>
</evidence>
<accession>A0A8H5T9E8</accession>
<feature type="region of interest" description="Disordered" evidence="1">
    <location>
        <begin position="63"/>
        <end position="105"/>
    </location>
</feature>
<reference evidence="2 3" key="1">
    <citation type="submission" date="2020-05" db="EMBL/GenBank/DDBJ databases">
        <title>Identification and distribution of gene clusters putatively required for synthesis of sphingolipid metabolism inhibitors in phylogenetically diverse species of the filamentous fungus Fusarium.</title>
        <authorList>
            <person name="Kim H.-S."/>
            <person name="Busman M."/>
            <person name="Brown D.W."/>
            <person name="Divon H."/>
            <person name="Uhlig S."/>
            <person name="Proctor R.H."/>
        </authorList>
    </citation>
    <scope>NUCLEOTIDE SEQUENCE [LARGE SCALE GENOMIC DNA]</scope>
    <source>
        <strain evidence="2 3">NRRL 25311</strain>
    </source>
</reference>
<evidence type="ECO:0000313" key="3">
    <source>
        <dbReference type="Proteomes" id="UP000562682"/>
    </source>
</evidence>
<gene>
    <name evidence="2" type="ORF">FDENT_12690</name>
</gene>
<feature type="compositionally biased region" description="Polar residues" evidence="1">
    <location>
        <begin position="82"/>
        <end position="97"/>
    </location>
</feature>
<keyword evidence="3" id="KW-1185">Reference proteome</keyword>
<dbReference type="EMBL" id="JAAOAK010000454">
    <property type="protein sequence ID" value="KAF5665040.1"/>
    <property type="molecule type" value="Genomic_DNA"/>
</dbReference>